<feature type="region of interest" description="Disordered" evidence="1">
    <location>
        <begin position="90"/>
        <end position="128"/>
    </location>
</feature>
<keyword evidence="4" id="KW-1185">Reference proteome</keyword>
<evidence type="ECO:0000313" key="3">
    <source>
        <dbReference type="EMBL" id="MFC5565104.1"/>
    </source>
</evidence>
<sequence>MAMFEQVAQKGAEFVGGPDRGEAFPDWVPSAARDYLAHTEGGRAIRALARDSRVHPSTILRRVRRMESLRDDPLVDSVLRRLSDGAPLPVAPDAVSFGPAPVPGRRAAPASTPGTDPAATPEPVPAGTALAAPAPAALSKVGERLLAREAMPVLRRLAEAGSVLAVARDMDKGIIVREVPGVEPTRLAVVSRRLAEAMALRDWIACPDPGSRVRRYRITTPGRAMLRRLLDGRRQGGLAEGPAAFLGAVASEEVVEDARLRHMRSALAESPLCALARRRDEDGRPFLPRGLVAAGERLREDFEIAQELRPSLEDWDALLERLPDLQALPPATQAPGPEAARARIERALADLGPGLADVALRACCLLEGLEQVEKRLGWSARSGKVVLRIALERLGQHYRLDVPTIG</sequence>
<evidence type="ECO:0000259" key="2">
    <source>
        <dbReference type="Pfam" id="PF20057"/>
    </source>
</evidence>
<comment type="caution">
    <text evidence="3">The sequence shown here is derived from an EMBL/GenBank/DDBJ whole genome shotgun (WGS) entry which is preliminary data.</text>
</comment>
<dbReference type="Pfam" id="PF20057">
    <property type="entry name" value="DUF6456"/>
    <property type="match status" value="1"/>
</dbReference>
<protein>
    <submittedName>
        <fullName evidence="3">DUF6456 domain-containing protein</fullName>
    </submittedName>
</protein>
<dbReference type="RefSeq" id="WP_245218365.1">
    <property type="nucleotide sequence ID" value="NZ_JAGGJP010000001.1"/>
</dbReference>
<evidence type="ECO:0000313" key="4">
    <source>
        <dbReference type="Proteomes" id="UP001596056"/>
    </source>
</evidence>
<reference evidence="4" key="1">
    <citation type="journal article" date="2019" name="Int. J. Syst. Evol. Microbiol.">
        <title>The Global Catalogue of Microorganisms (GCM) 10K type strain sequencing project: providing services to taxonomists for standard genome sequencing and annotation.</title>
        <authorList>
            <consortium name="The Broad Institute Genomics Platform"/>
            <consortium name="The Broad Institute Genome Sequencing Center for Infectious Disease"/>
            <person name="Wu L."/>
            <person name="Ma J."/>
        </authorList>
    </citation>
    <scope>NUCLEOTIDE SEQUENCE [LARGE SCALE GENOMIC DNA]</scope>
    <source>
        <strain evidence="4">KACC 11588</strain>
    </source>
</reference>
<dbReference type="InterPro" id="IPR045599">
    <property type="entry name" value="DUF6456"/>
</dbReference>
<accession>A0ABW0S885</accession>
<evidence type="ECO:0000256" key="1">
    <source>
        <dbReference type="SAM" id="MobiDB-lite"/>
    </source>
</evidence>
<proteinExistence type="predicted"/>
<gene>
    <name evidence="3" type="ORF">ACFPOC_01550</name>
</gene>
<dbReference type="EMBL" id="JBHSNA010000001">
    <property type="protein sequence ID" value="MFC5565104.1"/>
    <property type="molecule type" value="Genomic_DNA"/>
</dbReference>
<feature type="domain" description="DUF6456" evidence="2">
    <location>
        <begin position="264"/>
        <end position="399"/>
    </location>
</feature>
<dbReference type="Proteomes" id="UP001596056">
    <property type="component" value="Unassembled WGS sequence"/>
</dbReference>
<name>A0ABW0S885_9RHOB</name>
<organism evidence="3 4">
    <name type="scientific">Rubellimicrobium aerolatum</name>
    <dbReference type="NCBI Taxonomy" id="490979"/>
    <lineage>
        <taxon>Bacteria</taxon>
        <taxon>Pseudomonadati</taxon>
        <taxon>Pseudomonadota</taxon>
        <taxon>Alphaproteobacteria</taxon>
        <taxon>Rhodobacterales</taxon>
        <taxon>Roseobacteraceae</taxon>
        <taxon>Rubellimicrobium</taxon>
    </lineage>
</organism>